<dbReference type="PANTHER" id="PTHR37984">
    <property type="entry name" value="PROTEIN CBG26694"/>
    <property type="match status" value="1"/>
</dbReference>
<dbReference type="SUPFAM" id="SSF53098">
    <property type="entry name" value="Ribonuclease H-like"/>
    <property type="match status" value="1"/>
</dbReference>
<keyword evidence="5" id="KW-1185">Reference proteome</keyword>
<evidence type="ECO:0000313" key="5">
    <source>
        <dbReference type="Proteomes" id="UP001627154"/>
    </source>
</evidence>
<evidence type="ECO:0000259" key="3">
    <source>
        <dbReference type="PROSITE" id="PS50994"/>
    </source>
</evidence>
<dbReference type="InterPro" id="IPR001584">
    <property type="entry name" value="Integrase_cat-core"/>
</dbReference>
<dbReference type="PANTHER" id="PTHR37984:SF11">
    <property type="entry name" value="INTEGRASE CATALYTIC DOMAIN-CONTAINING PROTEIN"/>
    <property type="match status" value="1"/>
</dbReference>
<evidence type="ECO:0000256" key="1">
    <source>
        <dbReference type="ARBA" id="ARBA00012493"/>
    </source>
</evidence>
<dbReference type="Proteomes" id="UP001627154">
    <property type="component" value="Unassembled WGS sequence"/>
</dbReference>
<dbReference type="Gene3D" id="1.10.340.70">
    <property type="match status" value="1"/>
</dbReference>
<feature type="region of interest" description="Disordered" evidence="2">
    <location>
        <begin position="286"/>
        <end position="313"/>
    </location>
</feature>
<dbReference type="InterPro" id="IPR012337">
    <property type="entry name" value="RNaseH-like_sf"/>
</dbReference>
<dbReference type="Pfam" id="PF17921">
    <property type="entry name" value="Integrase_H2C2"/>
    <property type="match status" value="1"/>
</dbReference>
<dbReference type="FunFam" id="3.30.420.10:FF:000063">
    <property type="entry name" value="Retrovirus-related Pol polyprotein from transposon 297-like Protein"/>
    <property type="match status" value="1"/>
</dbReference>
<organism evidence="4 5">
    <name type="scientific">Trichogramma kaykai</name>
    <dbReference type="NCBI Taxonomy" id="54128"/>
    <lineage>
        <taxon>Eukaryota</taxon>
        <taxon>Metazoa</taxon>
        <taxon>Ecdysozoa</taxon>
        <taxon>Arthropoda</taxon>
        <taxon>Hexapoda</taxon>
        <taxon>Insecta</taxon>
        <taxon>Pterygota</taxon>
        <taxon>Neoptera</taxon>
        <taxon>Endopterygota</taxon>
        <taxon>Hymenoptera</taxon>
        <taxon>Apocrita</taxon>
        <taxon>Proctotrupomorpha</taxon>
        <taxon>Chalcidoidea</taxon>
        <taxon>Trichogrammatidae</taxon>
        <taxon>Trichogramma</taxon>
    </lineage>
</organism>
<name>A0ABD2WXP2_9HYME</name>
<dbReference type="FunFam" id="1.10.340.70:FF:000003">
    <property type="entry name" value="Protein CBG25708"/>
    <property type="match status" value="1"/>
</dbReference>
<dbReference type="Gene3D" id="3.30.420.10">
    <property type="entry name" value="Ribonuclease H-like superfamily/Ribonuclease H"/>
    <property type="match status" value="1"/>
</dbReference>
<sequence length="406" mass="47141">MSQIRQESRIDRKILLIRKGLYENIWDQSIQNYKIFQTELCFQDEILLRGNKIVIPENLRQQVLKAAHEGHPGIVAMKGRLRTKVWWSGIDKDAENIVKNCKGCTLVSAPDPPNPMKRRELPVAPWVDVSLDFMGPLPSKDYIFLVVDYYSRYKEIKIMRSTTTEDTIKVLKEIFSRLGFPSTITSDNGPQFKSDTFAEFCSQCGIVHLATIPYWPQMNGEVERQNRSVLKRLKISQIEKKDWKADLMDYLMMYNSTPQATTGKTPSELFYGRQFRDKLPTISDVGKNWTNDEEMRDRDKAQKEKGKLYGDRKRHATDKDLQVGEQVFVKNIFKTNKLTPNFDPVLHTVMDVNKGDVHVRNDTTGQECRRNIVHLKRVNGVWNTIKDAVEEEKQPVEKDSIKIQEN</sequence>
<evidence type="ECO:0000313" key="4">
    <source>
        <dbReference type="EMBL" id="KAL3397742.1"/>
    </source>
</evidence>
<dbReference type="InterPro" id="IPR050951">
    <property type="entry name" value="Retrovirus_Pol_polyprotein"/>
</dbReference>
<dbReference type="PROSITE" id="PS50994">
    <property type="entry name" value="INTEGRASE"/>
    <property type="match status" value="1"/>
</dbReference>
<accession>A0ABD2WXP2</accession>
<reference evidence="4 5" key="1">
    <citation type="journal article" date="2024" name="bioRxiv">
        <title>A reference genome for Trichogramma kaykai: A tiny desert-dwelling parasitoid wasp with competing sex-ratio distorters.</title>
        <authorList>
            <person name="Culotta J."/>
            <person name="Lindsey A.R."/>
        </authorList>
    </citation>
    <scope>NUCLEOTIDE SEQUENCE [LARGE SCALE GENOMIC DNA]</scope>
    <source>
        <strain evidence="4 5">KSX58</strain>
    </source>
</reference>
<protein>
    <recommendedName>
        <fullName evidence="1">RNA-directed DNA polymerase</fullName>
        <ecNumber evidence="1">2.7.7.49</ecNumber>
    </recommendedName>
</protein>
<dbReference type="EC" id="2.7.7.49" evidence="1"/>
<dbReference type="InterPro" id="IPR036397">
    <property type="entry name" value="RNaseH_sf"/>
</dbReference>
<evidence type="ECO:0000256" key="2">
    <source>
        <dbReference type="SAM" id="MobiDB-lite"/>
    </source>
</evidence>
<gene>
    <name evidence="4" type="ORF">TKK_008496</name>
</gene>
<dbReference type="Pfam" id="PF00665">
    <property type="entry name" value="rve"/>
    <property type="match status" value="1"/>
</dbReference>
<feature type="domain" description="Integrase catalytic" evidence="3">
    <location>
        <begin position="121"/>
        <end position="274"/>
    </location>
</feature>
<dbReference type="GO" id="GO:0003964">
    <property type="term" value="F:RNA-directed DNA polymerase activity"/>
    <property type="evidence" value="ECO:0007669"/>
    <property type="project" value="UniProtKB-EC"/>
</dbReference>
<comment type="caution">
    <text evidence="4">The sequence shown here is derived from an EMBL/GenBank/DDBJ whole genome shotgun (WGS) entry which is preliminary data.</text>
</comment>
<proteinExistence type="predicted"/>
<dbReference type="AlphaFoldDB" id="A0ABD2WXP2"/>
<feature type="compositionally biased region" description="Basic and acidic residues" evidence="2">
    <location>
        <begin position="293"/>
        <end position="313"/>
    </location>
</feature>
<dbReference type="InterPro" id="IPR041588">
    <property type="entry name" value="Integrase_H2C2"/>
</dbReference>
<dbReference type="EMBL" id="JBJJXI010000061">
    <property type="protein sequence ID" value="KAL3397742.1"/>
    <property type="molecule type" value="Genomic_DNA"/>
</dbReference>